<evidence type="ECO:0000313" key="3">
    <source>
        <dbReference type="Proteomes" id="UP000298327"/>
    </source>
</evidence>
<name>A0A4Y9XV19_9AGAM</name>
<comment type="caution">
    <text evidence="2">The sequence shown here is derived from an EMBL/GenBank/DDBJ whole genome shotgun (WGS) entry which is preliminary data.</text>
</comment>
<feature type="non-terminal residue" evidence="2">
    <location>
        <position position="103"/>
    </location>
</feature>
<feature type="region of interest" description="Disordered" evidence="1">
    <location>
        <begin position="73"/>
        <end position="103"/>
    </location>
</feature>
<dbReference type="EMBL" id="SEOQ01001131">
    <property type="protein sequence ID" value="TFY53598.1"/>
    <property type="molecule type" value="Genomic_DNA"/>
</dbReference>
<proteinExistence type="predicted"/>
<keyword evidence="3" id="KW-1185">Reference proteome</keyword>
<dbReference type="AlphaFoldDB" id="A0A4Y9XV19"/>
<evidence type="ECO:0000256" key="1">
    <source>
        <dbReference type="SAM" id="MobiDB-lite"/>
    </source>
</evidence>
<evidence type="ECO:0000313" key="2">
    <source>
        <dbReference type="EMBL" id="TFY53598.1"/>
    </source>
</evidence>
<reference evidence="2 3" key="1">
    <citation type="submission" date="2019-02" db="EMBL/GenBank/DDBJ databases">
        <title>Genome sequencing of the rare red list fungi Dentipellis fragilis.</title>
        <authorList>
            <person name="Buettner E."/>
            <person name="Kellner H."/>
        </authorList>
    </citation>
    <scope>NUCLEOTIDE SEQUENCE [LARGE SCALE GENOMIC DNA]</scope>
    <source>
        <strain evidence="2 3">DSM 105465</strain>
    </source>
</reference>
<gene>
    <name evidence="2" type="ORF">EVG20_g10041</name>
</gene>
<feature type="compositionally biased region" description="Pro residues" evidence="1">
    <location>
        <begin position="83"/>
        <end position="94"/>
    </location>
</feature>
<sequence>MSSPAHSCPASACRCFLCTSPPGAQSRTDVHRSPSLTHTLYRPLIPLPCALVAPPCNPSLRCPHSRTVARPFSPMGTIRATPAPAPVMFPPPSPTRHRAPAVA</sequence>
<organism evidence="2 3">
    <name type="scientific">Dentipellis fragilis</name>
    <dbReference type="NCBI Taxonomy" id="205917"/>
    <lineage>
        <taxon>Eukaryota</taxon>
        <taxon>Fungi</taxon>
        <taxon>Dikarya</taxon>
        <taxon>Basidiomycota</taxon>
        <taxon>Agaricomycotina</taxon>
        <taxon>Agaricomycetes</taxon>
        <taxon>Russulales</taxon>
        <taxon>Hericiaceae</taxon>
        <taxon>Dentipellis</taxon>
    </lineage>
</organism>
<protein>
    <submittedName>
        <fullName evidence="2">Uncharacterized protein</fullName>
    </submittedName>
</protein>
<accession>A0A4Y9XV19</accession>
<dbReference type="Proteomes" id="UP000298327">
    <property type="component" value="Unassembled WGS sequence"/>
</dbReference>